<keyword evidence="9" id="KW-0046">Antibiotic resistance</keyword>
<evidence type="ECO:0000256" key="1">
    <source>
        <dbReference type="ARBA" id="ARBA00004651"/>
    </source>
</evidence>
<dbReference type="NCBIfam" id="TIGR00797">
    <property type="entry name" value="matE"/>
    <property type="match status" value="1"/>
</dbReference>
<dbReference type="GO" id="GO:0042910">
    <property type="term" value="F:xenobiotic transmembrane transporter activity"/>
    <property type="evidence" value="ECO:0007669"/>
    <property type="project" value="InterPro"/>
</dbReference>
<dbReference type="EMBL" id="WMET01000002">
    <property type="protein sequence ID" value="MYL20464.1"/>
    <property type="molecule type" value="Genomic_DNA"/>
</dbReference>
<accession>A0A845E457</accession>
<gene>
    <name evidence="11" type="ORF">GLW04_11225</name>
</gene>
<comment type="caution">
    <text evidence="11">The sequence shown here is derived from an EMBL/GenBank/DDBJ whole genome shotgun (WGS) entry which is preliminary data.</text>
</comment>
<feature type="transmembrane region" description="Helical" evidence="10">
    <location>
        <begin position="165"/>
        <end position="187"/>
    </location>
</feature>
<proteinExistence type="inferred from homology"/>
<dbReference type="AlphaFoldDB" id="A0A845E457"/>
<feature type="transmembrane region" description="Helical" evidence="10">
    <location>
        <begin position="94"/>
        <end position="117"/>
    </location>
</feature>
<keyword evidence="7 10" id="KW-1133">Transmembrane helix</keyword>
<dbReference type="PIRSF" id="PIRSF006603">
    <property type="entry name" value="DinF"/>
    <property type="match status" value="1"/>
</dbReference>
<dbReference type="InterPro" id="IPR002528">
    <property type="entry name" value="MATE_fam"/>
</dbReference>
<evidence type="ECO:0000256" key="6">
    <source>
        <dbReference type="ARBA" id="ARBA00022692"/>
    </source>
</evidence>
<reference evidence="11 12" key="1">
    <citation type="submission" date="2019-11" db="EMBL/GenBank/DDBJ databases">
        <title>Genome sequences of 17 halophilic strains isolated from different environments.</title>
        <authorList>
            <person name="Furrow R.E."/>
        </authorList>
    </citation>
    <scope>NUCLEOTIDE SEQUENCE [LARGE SCALE GENOMIC DNA]</scope>
    <source>
        <strain evidence="11 12">22511_23_Filter</strain>
    </source>
</reference>
<evidence type="ECO:0000256" key="3">
    <source>
        <dbReference type="ARBA" id="ARBA00022106"/>
    </source>
</evidence>
<dbReference type="PANTHER" id="PTHR43823">
    <property type="entry name" value="SPORULATION PROTEIN YKVU"/>
    <property type="match status" value="1"/>
</dbReference>
<evidence type="ECO:0000256" key="4">
    <source>
        <dbReference type="ARBA" id="ARBA00022448"/>
    </source>
</evidence>
<feature type="transmembrane region" description="Helical" evidence="10">
    <location>
        <begin position="361"/>
        <end position="379"/>
    </location>
</feature>
<feature type="transmembrane region" description="Helical" evidence="10">
    <location>
        <begin position="414"/>
        <end position="434"/>
    </location>
</feature>
<dbReference type="PANTHER" id="PTHR43823:SF4">
    <property type="entry name" value="SPORULATION PROTEIN YKVU"/>
    <property type="match status" value="1"/>
</dbReference>
<evidence type="ECO:0000256" key="2">
    <source>
        <dbReference type="ARBA" id="ARBA00008417"/>
    </source>
</evidence>
<comment type="similarity">
    <text evidence="2">Belongs to the multi antimicrobial extrusion (MATE) (TC 2.A.66.1) family. MepA subfamily.</text>
</comment>
<dbReference type="InterPro" id="IPR051327">
    <property type="entry name" value="MATE_MepA_subfamily"/>
</dbReference>
<feature type="transmembrane region" description="Helical" evidence="10">
    <location>
        <begin position="237"/>
        <end position="260"/>
    </location>
</feature>
<feature type="transmembrane region" description="Helical" evidence="10">
    <location>
        <begin position="322"/>
        <end position="341"/>
    </location>
</feature>
<evidence type="ECO:0000313" key="12">
    <source>
        <dbReference type="Proteomes" id="UP000460949"/>
    </source>
</evidence>
<comment type="subcellular location">
    <subcellularLocation>
        <location evidence="1">Cell membrane</location>
        <topology evidence="1">Multi-pass membrane protein</topology>
    </subcellularLocation>
</comment>
<feature type="transmembrane region" description="Helical" evidence="10">
    <location>
        <begin position="391"/>
        <end position="408"/>
    </location>
</feature>
<evidence type="ECO:0000256" key="10">
    <source>
        <dbReference type="SAM" id="Phobius"/>
    </source>
</evidence>
<feature type="transmembrane region" description="Helical" evidence="10">
    <location>
        <begin position="193"/>
        <end position="216"/>
    </location>
</feature>
<dbReference type="Pfam" id="PF01554">
    <property type="entry name" value="MatE"/>
    <property type="match status" value="2"/>
</dbReference>
<evidence type="ECO:0000256" key="8">
    <source>
        <dbReference type="ARBA" id="ARBA00023136"/>
    </source>
</evidence>
<evidence type="ECO:0000256" key="9">
    <source>
        <dbReference type="ARBA" id="ARBA00023251"/>
    </source>
</evidence>
<organism evidence="11 12">
    <name type="scientific">Halobacillus litoralis</name>
    <dbReference type="NCBI Taxonomy" id="45668"/>
    <lineage>
        <taxon>Bacteria</taxon>
        <taxon>Bacillati</taxon>
        <taxon>Bacillota</taxon>
        <taxon>Bacilli</taxon>
        <taxon>Bacillales</taxon>
        <taxon>Bacillaceae</taxon>
        <taxon>Halobacillus</taxon>
    </lineage>
</organism>
<evidence type="ECO:0000256" key="7">
    <source>
        <dbReference type="ARBA" id="ARBA00022989"/>
    </source>
</evidence>
<feature type="transmembrane region" description="Helical" evidence="10">
    <location>
        <begin position="20"/>
        <end position="42"/>
    </location>
</feature>
<evidence type="ECO:0000256" key="5">
    <source>
        <dbReference type="ARBA" id="ARBA00022475"/>
    </source>
</evidence>
<feature type="transmembrane region" description="Helical" evidence="10">
    <location>
        <begin position="280"/>
        <end position="302"/>
    </location>
</feature>
<feature type="transmembrane region" description="Helical" evidence="10">
    <location>
        <begin position="137"/>
        <end position="158"/>
    </location>
</feature>
<keyword evidence="6 10" id="KW-0812">Transmembrane</keyword>
<keyword evidence="5" id="KW-1003">Cell membrane</keyword>
<keyword evidence="8 10" id="KW-0472">Membrane</keyword>
<feature type="transmembrane region" description="Helical" evidence="10">
    <location>
        <begin position="54"/>
        <end position="73"/>
    </location>
</feature>
<keyword evidence="4" id="KW-0813">Transport</keyword>
<dbReference type="InterPro" id="IPR048279">
    <property type="entry name" value="MdtK-like"/>
</dbReference>
<protein>
    <recommendedName>
        <fullName evidence="3">Multidrug export protein MepA</fullName>
    </recommendedName>
</protein>
<dbReference type="InterPro" id="IPR045070">
    <property type="entry name" value="MATE_MepA-like"/>
</dbReference>
<dbReference type="GO" id="GO:0005886">
    <property type="term" value="C:plasma membrane"/>
    <property type="evidence" value="ECO:0007669"/>
    <property type="project" value="UniProtKB-SubCell"/>
</dbReference>
<sequence length="442" mass="48143">MSETHETLKTKPVKQVFFQYFFPALFGMMLMSINILIDGIFVGRGVGEEGLAGVNLAMPVFSLIFSISLWIGIGGGTIYSMHIGREEPDKARNVFSLSTASSLVILAVIGTLGYLFIEPIAYMLGANADTFAPTVDYLTVLFLLGWLIALQQLLSIFVRNDGSPTLSMVALGVTAIVNIGLNYYMIFLLEKGVFGAALATVLASVAGLLVLFLHFFKKNTHLRKPVFLWSWKLLGEIMTIGFPSFLAEAGTLVFVAGYNIAIGALLGTEGVAAFSVVNYLHGFMFLSFFGIESALQPMISYYHGAGSRDKIKDSVKMGERTAAGLGLILIILGVLAAKPLVSLFGVESAEVKELAVNGIRLFFTGYLFLGFNFVYMTYFQSVGQIRPSTTIIVLRSFVFILPLLWLLPDWLGAAGVWLSLPIAEMLVAVLLAVFTRKQVLKA</sequence>
<dbReference type="RefSeq" id="WP_160837186.1">
    <property type="nucleotide sequence ID" value="NZ_WMET01000002.1"/>
</dbReference>
<name>A0A845E457_9BACI</name>
<dbReference type="GO" id="GO:0015297">
    <property type="term" value="F:antiporter activity"/>
    <property type="evidence" value="ECO:0007669"/>
    <property type="project" value="InterPro"/>
</dbReference>
<dbReference type="GO" id="GO:0046677">
    <property type="term" value="P:response to antibiotic"/>
    <property type="evidence" value="ECO:0007669"/>
    <property type="project" value="UniProtKB-KW"/>
</dbReference>
<evidence type="ECO:0000313" key="11">
    <source>
        <dbReference type="EMBL" id="MYL20464.1"/>
    </source>
</evidence>
<dbReference type="Proteomes" id="UP000460949">
    <property type="component" value="Unassembled WGS sequence"/>
</dbReference>
<dbReference type="CDD" id="cd13143">
    <property type="entry name" value="MATE_MepA_like"/>
    <property type="match status" value="1"/>
</dbReference>